<gene>
    <name evidence="1" type="ORF">T02_14995</name>
</gene>
<dbReference type="Proteomes" id="UP000054721">
    <property type="component" value="Unassembled WGS sequence"/>
</dbReference>
<dbReference type="STRING" id="6335.A0A0V1LTY3"/>
<reference evidence="1 2" key="1">
    <citation type="submission" date="2015-05" db="EMBL/GenBank/DDBJ databases">
        <title>Evolution of Trichinella species and genotypes.</title>
        <authorList>
            <person name="Korhonen P.K."/>
            <person name="Edoardo P."/>
            <person name="Giuseppe L.R."/>
            <person name="Gasser R.B."/>
        </authorList>
    </citation>
    <scope>NUCLEOTIDE SEQUENCE [LARGE SCALE GENOMIC DNA]</scope>
    <source>
        <strain evidence="1">ISS10</strain>
    </source>
</reference>
<evidence type="ECO:0000313" key="2">
    <source>
        <dbReference type="Proteomes" id="UP000054721"/>
    </source>
</evidence>
<sequence>MYGSIVKFNVLPSSSICCQISCKFQNCLIGLTQAAFQENLQFVARFERIRKHISKRHEWLVKKYESVSSGSSENLPLKDSAQRLEALKALNVKYGRNLTLDKKLSARK</sequence>
<dbReference type="AlphaFoldDB" id="A0A0V1LTY3"/>
<dbReference type="EMBL" id="JYDW01000004">
    <property type="protein sequence ID" value="KRZ62944.1"/>
    <property type="molecule type" value="Genomic_DNA"/>
</dbReference>
<name>A0A0V1LTY3_9BILA</name>
<comment type="caution">
    <text evidence="1">The sequence shown here is derived from an EMBL/GenBank/DDBJ whole genome shotgun (WGS) entry which is preliminary data.</text>
</comment>
<proteinExistence type="predicted"/>
<evidence type="ECO:0000313" key="1">
    <source>
        <dbReference type="EMBL" id="KRZ62944.1"/>
    </source>
</evidence>
<organism evidence="1 2">
    <name type="scientific">Trichinella nativa</name>
    <dbReference type="NCBI Taxonomy" id="6335"/>
    <lineage>
        <taxon>Eukaryota</taxon>
        <taxon>Metazoa</taxon>
        <taxon>Ecdysozoa</taxon>
        <taxon>Nematoda</taxon>
        <taxon>Enoplea</taxon>
        <taxon>Dorylaimia</taxon>
        <taxon>Trichinellida</taxon>
        <taxon>Trichinellidae</taxon>
        <taxon>Trichinella</taxon>
    </lineage>
</organism>
<protein>
    <submittedName>
        <fullName evidence="1">Uncharacterized protein</fullName>
    </submittedName>
</protein>
<keyword evidence="2" id="KW-1185">Reference proteome</keyword>
<accession>A0A0V1LTY3</accession>